<accession>A0ABT4D7Z5</accession>
<feature type="transmembrane region" description="Helical" evidence="1">
    <location>
        <begin position="190"/>
        <end position="214"/>
    </location>
</feature>
<keyword evidence="1" id="KW-0812">Transmembrane</keyword>
<feature type="transmembrane region" description="Helical" evidence="1">
    <location>
        <begin position="54"/>
        <end position="76"/>
    </location>
</feature>
<organism evidence="2 3">
    <name type="scientific">Clostridium brassicae</name>
    <dbReference type="NCBI Taxonomy" id="2999072"/>
    <lineage>
        <taxon>Bacteria</taxon>
        <taxon>Bacillati</taxon>
        <taxon>Bacillota</taxon>
        <taxon>Clostridia</taxon>
        <taxon>Eubacteriales</taxon>
        <taxon>Clostridiaceae</taxon>
        <taxon>Clostridium</taxon>
    </lineage>
</organism>
<keyword evidence="3" id="KW-1185">Reference proteome</keyword>
<name>A0ABT4D7Z5_9CLOT</name>
<keyword evidence="1" id="KW-0472">Membrane</keyword>
<dbReference type="EMBL" id="JAPQFJ010000005">
    <property type="protein sequence ID" value="MCY6958385.1"/>
    <property type="molecule type" value="Genomic_DNA"/>
</dbReference>
<protein>
    <submittedName>
        <fullName evidence="2">Uncharacterized protein</fullName>
    </submittedName>
</protein>
<gene>
    <name evidence="2" type="ORF">OW729_07190</name>
</gene>
<evidence type="ECO:0000256" key="1">
    <source>
        <dbReference type="SAM" id="Phobius"/>
    </source>
</evidence>
<evidence type="ECO:0000313" key="3">
    <source>
        <dbReference type="Proteomes" id="UP001144612"/>
    </source>
</evidence>
<feature type="transmembrane region" description="Helical" evidence="1">
    <location>
        <begin position="82"/>
        <end position="105"/>
    </location>
</feature>
<feature type="transmembrane region" description="Helical" evidence="1">
    <location>
        <begin position="220"/>
        <end position="238"/>
    </location>
</feature>
<feature type="transmembrane region" description="Helical" evidence="1">
    <location>
        <begin position="126"/>
        <end position="153"/>
    </location>
</feature>
<reference evidence="2" key="1">
    <citation type="submission" date="2022-12" db="EMBL/GenBank/DDBJ databases">
        <title>Clostridium sp. nov., isolated from industrial wastewater.</title>
        <authorList>
            <person name="Jiayan W."/>
        </authorList>
    </citation>
    <scope>NUCLEOTIDE SEQUENCE</scope>
    <source>
        <strain evidence="2">ZC22-4</strain>
    </source>
</reference>
<evidence type="ECO:0000313" key="2">
    <source>
        <dbReference type="EMBL" id="MCY6958385.1"/>
    </source>
</evidence>
<proteinExistence type="predicted"/>
<keyword evidence="1" id="KW-1133">Transmembrane helix</keyword>
<dbReference type="RefSeq" id="WP_268060797.1">
    <property type="nucleotide sequence ID" value="NZ_JAPQFJ010000005.1"/>
</dbReference>
<feature type="transmembrane region" description="Helical" evidence="1">
    <location>
        <begin position="159"/>
        <end position="183"/>
    </location>
</feature>
<comment type="caution">
    <text evidence="2">The sequence shown here is derived from an EMBL/GenBank/DDBJ whole genome shotgun (WGS) entry which is preliminary data.</text>
</comment>
<dbReference type="Proteomes" id="UP001144612">
    <property type="component" value="Unassembled WGS sequence"/>
</dbReference>
<sequence>MKKEVNFPSLEEMNVEIDEILNKGLKKKKSFFSYITSAIKELGFKNIFHDKSELIFIAIVSLIFFGFIGGQVALGISEEDIYRLYGYVFIASPIMYVIISLFSFINTKLKGTYEIEATCKYNLFNLAAIRMFIFSILGMILNSFLVASIYSIFDSFNIIRAYVVSITSLFLFSTIFILVIVYLKRTIYKYLVISGWILVNLVLVIIKNSLYIAFLMYVPLYIHLIITVICLVIYIKALKKLIYVRKEKGEI</sequence>